<dbReference type="EnsemblMetazoa" id="CLYHEMT001239.1">
    <property type="protein sequence ID" value="CLYHEMP001239.1"/>
    <property type="gene ID" value="CLYHEMG001239"/>
</dbReference>
<feature type="signal peptide" evidence="3">
    <location>
        <begin position="1"/>
        <end position="25"/>
    </location>
</feature>
<feature type="compositionally biased region" description="Low complexity" evidence="1">
    <location>
        <begin position="225"/>
        <end position="275"/>
    </location>
</feature>
<proteinExistence type="predicted"/>
<keyword evidence="5" id="KW-1185">Reference proteome</keyword>
<feature type="compositionally biased region" description="Low complexity" evidence="1">
    <location>
        <begin position="285"/>
        <end position="309"/>
    </location>
</feature>
<keyword evidence="2" id="KW-0472">Membrane</keyword>
<dbReference type="GeneID" id="136807307"/>
<reference evidence="4" key="1">
    <citation type="submission" date="2021-01" db="UniProtKB">
        <authorList>
            <consortium name="EnsemblMetazoa"/>
        </authorList>
    </citation>
    <scope>IDENTIFICATION</scope>
</reference>
<evidence type="ECO:0000313" key="5">
    <source>
        <dbReference type="Proteomes" id="UP000594262"/>
    </source>
</evidence>
<evidence type="ECO:0000313" key="4">
    <source>
        <dbReference type="EnsemblMetazoa" id="CLYHEMP001239.1"/>
    </source>
</evidence>
<evidence type="ECO:0008006" key="6">
    <source>
        <dbReference type="Google" id="ProtNLM"/>
    </source>
</evidence>
<evidence type="ECO:0000256" key="2">
    <source>
        <dbReference type="SAM" id="Phobius"/>
    </source>
</evidence>
<keyword evidence="2" id="KW-0812">Transmembrane</keyword>
<dbReference type="RefSeq" id="XP_066920017.1">
    <property type="nucleotide sequence ID" value="XM_067063916.1"/>
</dbReference>
<feature type="region of interest" description="Disordered" evidence="1">
    <location>
        <begin position="225"/>
        <end position="309"/>
    </location>
</feature>
<feature type="region of interest" description="Disordered" evidence="1">
    <location>
        <begin position="378"/>
        <end position="411"/>
    </location>
</feature>
<sequence length="427" mass="47974">MRWFTGEQILWFLIMVDLQTVCILGTDEFIDVEYSSNEVDKFKIHGSSFEESVCKTKFNARLEYKWSDGVECKCAVGETFIALNGEVPKCQVEDINNRIFDCSCSGQCSQNLKRHYLGNVIGKISLGDLDCSGNQFQESIYSWNGKRFIPRSTFAEDFTGKFQTASIFNVEWEKDRPSGVYSKYEGVLIKYKLTFICGGKTIERCLIWKGEGKQESIRINYDIITPPTTQSTIPPNTPSTKPTTTTTTTQSKTPTTTTTQSKTPTTTANPERTTNSNNIDHSKTFDTTTKPMMTTRSISGSDTTTQDSSTTTIVIGSLVGVVVLLIIVIVLVIVCCIKKREGEVNKNKAPVRFHANNPAFKASTQSQQQHNNYEYQYPEVGPASNVHPNQQPRTTGYEFDPGDEENSQYQPYLKPVTSLYETIPYND</sequence>
<organism evidence="4 5">
    <name type="scientific">Clytia hemisphaerica</name>
    <dbReference type="NCBI Taxonomy" id="252671"/>
    <lineage>
        <taxon>Eukaryota</taxon>
        <taxon>Metazoa</taxon>
        <taxon>Cnidaria</taxon>
        <taxon>Hydrozoa</taxon>
        <taxon>Hydroidolina</taxon>
        <taxon>Leptothecata</taxon>
        <taxon>Obeliida</taxon>
        <taxon>Clytiidae</taxon>
        <taxon>Clytia</taxon>
    </lineage>
</organism>
<dbReference type="Proteomes" id="UP000594262">
    <property type="component" value="Unplaced"/>
</dbReference>
<feature type="chain" id="PRO_5029462123" description="Cnidarian restricted protein" evidence="3">
    <location>
        <begin position="26"/>
        <end position="427"/>
    </location>
</feature>
<evidence type="ECO:0000256" key="1">
    <source>
        <dbReference type="SAM" id="MobiDB-lite"/>
    </source>
</evidence>
<dbReference type="AlphaFoldDB" id="A0A7M5UHJ1"/>
<accession>A0A7M5UHJ1</accession>
<keyword evidence="2" id="KW-1133">Transmembrane helix</keyword>
<feature type="transmembrane region" description="Helical" evidence="2">
    <location>
        <begin position="313"/>
        <end position="337"/>
    </location>
</feature>
<name>A0A7M5UHJ1_9CNID</name>
<evidence type="ECO:0000256" key="3">
    <source>
        <dbReference type="SAM" id="SignalP"/>
    </source>
</evidence>
<protein>
    <recommendedName>
        <fullName evidence="6">Cnidarian restricted protein</fullName>
    </recommendedName>
</protein>
<keyword evidence="3" id="KW-0732">Signal</keyword>